<proteinExistence type="inferred from homology"/>
<dbReference type="Pfam" id="PF13416">
    <property type="entry name" value="SBP_bac_8"/>
    <property type="match status" value="1"/>
</dbReference>
<evidence type="ECO:0000256" key="2">
    <source>
        <dbReference type="ARBA" id="ARBA00022448"/>
    </source>
</evidence>
<organism evidence="5 6">
    <name type="scientific">Paenibacillus ginsengarvi</name>
    <dbReference type="NCBI Taxonomy" id="400777"/>
    <lineage>
        <taxon>Bacteria</taxon>
        <taxon>Bacillati</taxon>
        <taxon>Bacillota</taxon>
        <taxon>Bacilli</taxon>
        <taxon>Bacillales</taxon>
        <taxon>Paenibacillaceae</taxon>
        <taxon>Paenibacillus</taxon>
    </lineage>
</organism>
<keyword evidence="6" id="KW-1185">Reference proteome</keyword>
<feature type="signal peptide" evidence="4">
    <location>
        <begin position="1"/>
        <end position="22"/>
    </location>
</feature>
<dbReference type="Proteomes" id="UP000282311">
    <property type="component" value="Unassembled WGS sequence"/>
</dbReference>
<reference evidence="5 6" key="1">
    <citation type="journal article" date="2007" name="Int. J. Syst. Evol. Microbiol.">
        <title>Paenibacillus ginsengarvi sp. nov., isolated from soil from ginseng cultivation.</title>
        <authorList>
            <person name="Yoon M.H."/>
            <person name="Ten L.N."/>
            <person name="Im W.T."/>
        </authorList>
    </citation>
    <scope>NUCLEOTIDE SEQUENCE [LARGE SCALE GENOMIC DNA]</scope>
    <source>
        <strain evidence="5 6">KCTC 13059</strain>
    </source>
</reference>
<dbReference type="InterPro" id="IPR006061">
    <property type="entry name" value="SBP_1_CS"/>
</dbReference>
<evidence type="ECO:0000256" key="3">
    <source>
        <dbReference type="ARBA" id="ARBA00022729"/>
    </source>
</evidence>
<dbReference type="InterPro" id="IPR006059">
    <property type="entry name" value="SBP"/>
</dbReference>
<dbReference type="EMBL" id="RBAH01000037">
    <property type="protein sequence ID" value="RKN65469.1"/>
    <property type="molecule type" value="Genomic_DNA"/>
</dbReference>
<accession>A0A3B0AYX1</accession>
<dbReference type="OrthoDB" id="9795467at2"/>
<dbReference type="InterPro" id="IPR050490">
    <property type="entry name" value="Bact_solute-bd_prot1"/>
</dbReference>
<keyword evidence="2" id="KW-0813">Transport</keyword>
<evidence type="ECO:0000256" key="4">
    <source>
        <dbReference type="SAM" id="SignalP"/>
    </source>
</evidence>
<feature type="chain" id="PRO_5038786887" evidence="4">
    <location>
        <begin position="23"/>
        <end position="444"/>
    </location>
</feature>
<comment type="similarity">
    <text evidence="1">Belongs to the bacterial solute-binding protein 1 family.</text>
</comment>
<dbReference type="RefSeq" id="WP_120751436.1">
    <property type="nucleotide sequence ID" value="NZ_RBAH01000037.1"/>
</dbReference>
<gene>
    <name evidence="5" type="ORF">D7M11_32435</name>
</gene>
<dbReference type="SUPFAM" id="SSF53850">
    <property type="entry name" value="Periplasmic binding protein-like II"/>
    <property type="match status" value="1"/>
</dbReference>
<dbReference type="GO" id="GO:0055085">
    <property type="term" value="P:transmembrane transport"/>
    <property type="evidence" value="ECO:0007669"/>
    <property type="project" value="InterPro"/>
</dbReference>
<keyword evidence="3 4" id="KW-0732">Signal</keyword>
<name>A0A3B0AYX1_9BACL</name>
<comment type="caution">
    <text evidence="5">The sequence shown here is derived from an EMBL/GenBank/DDBJ whole genome shotgun (WGS) entry which is preliminary data.</text>
</comment>
<dbReference type="PANTHER" id="PTHR43649">
    <property type="entry name" value="ARABINOSE-BINDING PROTEIN-RELATED"/>
    <property type="match status" value="1"/>
</dbReference>
<dbReference type="PROSITE" id="PS51257">
    <property type="entry name" value="PROKAR_LIPOPROTEIN"/>
    <property type="match status" value="1"/>
</dbReference>
<sequence>MLTRKTTALLLSTSIIALTVSACGTKPDAASPSAADASSAQADKKVTIRFYSYNLGNAVFGAGTQKLIDEFQAAHPNITVEGVPVPVSDLMTRVQADTAAGSPPDIAQLGFGAMDMIVNGFGATPLESLVPADELKKNFEGFSPNGLKLGMYNGKTYGLAFTFSTPVLFYNASLFRDAGLNPDQPPKTWAEAKQQALQIVAKTKAQGMHLSGTTPTTGDWLVQGLIGSNGGAVLSDDRKKLLFDSPQTIEALQMWKDLIDSGANDKLNDTEAMEAMAQGKLGMYVMTSAVQGTLIKGAESAKWELRAAEMPGFGSKPTTPTNSGSALFILAKDPAKQKAAWEFMKFVTSERGYTIITSEIGYLPLRPSILDDPKYLKDWAKDHQLIQPNIRQLDRLKPAVAFPGPNFSQISTILMNAIQKAVMTKADVAQTMQEAQAQAQKLMP</sequence>
<dbReference type="AlphaFoldDB" id="A0A3B0AYX1"/>
<evidence type="ECO:0000313" key="6">
    <source>
        <dbReference type="Proteomes" id="UP000282311"/>
    </source>
</evidence>
<dbReference type="CDD" id="cd14748">
    <property type="entry name" value="PBP2_UgpB"/>
    <property type="match status" value="1"/>
</dbReference>
<dbReference type="PROSITE" id="PS01037">
    <property type="entry name" value="SBP_BACTERIAL_1"/>
    <property type="match status" value="1"/>
</dbReference>
<dbReference type="Gene3D" id="3.40.190.10">
    <property type="entry name" value="Periplasmic binding protein-like II"/>
    <property type="match status" value="1"/>
</dbReference>
<protein>
    <submittedName>
        <fullName evidence="5">ABC transporter substrate-binding protein</fullName>
    </submittedName>
</protein>
<evidence type="ECO:0000256" key="1">
    <source>
        <dbReference type="ARBA" id="ARBA00008520"/>
    </source>
</evidence>
<evidence type="ECO:0000313" key="5">
    <source>
        <dbReference type="EMBL" id="RKN65469.1"/>
    </source>
</evidence>
<dbReference type="PANTHER" id="PTHR43649:SF12">
    <property type="entry name" value="DIACETYLCHITOBIOSE BINDING PROTEIN DASA"/>
    <property type="match status" value="1"/>
</dbReference>